<name>A0A2U2DG51_9HYPH</name>
<dbReference type="EMBL" id="QFBC01000029">
    <property type="protein sequence ID" value="PWE52248.1"/>
    <property type="molecule type" value="Genomic_DNA"/>
</dbReference>
<protein>
    <submittedName>
        <fullName evidence="1">Head decoration protein</fullName>
    </submittedName>
</protein>
<dbReference type="Proteomes" id="UP000245252">
    <property type="component" value="Unassembled WGS sequence"/>
</dbReference>
<organism evidence="1 2">
    <name type="scientific">Metarhizobium album</name>
    <dbReference type="NCBI Taxonomy" id="2182425"/>
    <lineage>
        <taxon>Bacteria</taxon>
        <taxon>Pseudomonadati</taxon>
        <taxon>Pseudomonadota</taxon>
        <taxon>Alphaproteobacteria</taxon>
        <taxon>Hyphomicrobiales</taxon>
        <taxon>Rhizobiaceae</taxon>
        <taxon>Metarhizobium</taxon>
    </lineage>
</organism>
<reference evidence="1 2" key="1">
    <citation type="submission" date="2018-05" db="EMBL/GenBank/DDBJ databases">
        <title>The draft genome of strain NS-104.</title>
        <authorList>
            <person name="Hang P."/>
            <person name="Jiang J."/>
        </authorList>
    </citation>
    <scope>NUCLEOTIDE SEQUENCE [LARGE SCALE GENOMIC DNA]</scope>
    <source>
        <strain evidence="1 2">NS-104</strain>
    </source>
</reference>
<sequence>MDGVFKVTRRASGGAAGAPSSLLSGQVAYNETDDTVYIGFGDDGSGNATSIRAFAGAGTFATKAYVIDAMSDAGAGDMLKSEYDSDDNGKVDAADSADHVPWSGVDGKPGNATSSVDGFMSSTDKGKLDGIASNANNYSHPSGDGNLHVPATGTGNNGKFLKAGATAGSGAWDNVTKADVGLGNADNTSDANKPISDATQSALDAKAPLASPTFTGTPSAPTASAGNSSTLLATTAFVANAIAALIDGAPGALDTLKELADELGDQDDALSALVTTVAGKLAKSANLSDLTDAAAARTNLELGSMAQQSSSNVSISGGTISNVVFDGGTF</sequence>
<accession>A0A2U2DG51</accession>
<proteinExistence type="predicted"/>
<evidence type="ECO:0000313" key="1">
    <source>
        <dbReference type="EMBL" id="PWE52248.1"/>
    </source>
</evidence>
<comment type="caution">
    <text evidence="1">The sequence shown here is derived from an EMBL/GenBank/DDBJ whole genome shotgun (WGS) entry which is preliminary data.</text>
</comment>
<dbReference type="OrthoDB" id="8101458at2"/>
<evidence type="ECO:0000313" key="2">
    <source>
        <dbReference type="Proteomes" id="UP000245252"/>
    </source>
</evidence>
<keyword evidence="2" id="KW-1185">Reference proteome</keyword>
<gene>
    <name evidence="1" type="ORF">DEM27_31875</name>
</gene>
<dbReference type="AlphaFoldDB" id="A0A2U2DG51"/>